<accession>A0A9W8X7N5</accession>
<dbReference type="EMBL" id="JAPEUV010000003">
    <property type="protein sequence ID" value="KAJ4343161.1"/>
    <property type="molecule type" value="Genomic_DNA"/>
</dbReference>
<dbReference type="AlphaFoldDB" id="A0A9W8X7N5"/>
<dbReference type="SUPFAM" id="SSF50044">
    <property type="entry name" value="SH3-domain"/>
    <property type="match status" value="1"/>
</dbReference>
<name>A0A9W8X7N5_9PLEO</name>
<feature type="non-terminal residue" evidence="3">
    <location>
        <position position="1"/>
    </location>
</feature>
<organism evidence="3 4">
    <name type="scientific">Didymella glomerata</name>
    <dbReference type="NCBI Taxonomy" id="749621"/>
    <lineage>
        <taxon>Eukaryota</taxon>
        <taxon>Fungi</taxon>
        <taxon>Dikarya</taxon>
        <taxon>Ascomycota</taxon>
        <taxon>Pezizomycotina</taxon>
        <taxon>Dothideomycetes</taxon>
        <taxon>Pleosporomycetidae</taxon>
        <taxon>Pleosporales</taxon>
        <taxon>Pleosporineae</taxon>
        <taxon>Didymellaceae</taxon>
        <taxon>Didymella</taxon>
    </lineage>
</organism>
<proteinExistence type="predicted"/>
<protein>
    <submittedName>
        <fullName evidence="3">Class II myosin</fullName>
    </submittedName>
</protein>
<dbReference type="Pfam" id="PF22773">
    <property type="entry name" value="Myo1_CA"/>
    <property type="match status" value="1"/>
</dbReference>
<feature type="region of interest" description="Disordered" evidence="1">
    <location>
        <begin position="25"/>
        <end position="108"/>
    </location>
</feature>
<evidence type="ECO:0000259" key="2">
    <source>
        <dbReference type="Pfam" id="PF22773"/>
    </source>
</evidence>
<dbReference type="Proteomes" id="UP001140562">
    <property type="component" value="Unassembled WGS sequence"/>
</dbReference>
<feature type="compositionally biased region" description="Pro residues" evidence="1">
    <location>
        <begin position="28"/>
        <end position="37"/>
    </location>
</feature>
<sequence>WWLASRLDKSASGWAPSAYLEEHVVKTAPPPPPPAPARPANGKPKPPAPPAKRPAARKPAPDSRDSGYSGSASETGARDSSGSIAGGLAEALRARQQAMQGRRDENDW</sequence>
<gene>
    <name evidence="3" type="primary">MYO1_1</name>
    <name evidence="3" type="ORF">N0V87_000383</name>
</gene>
<reference evidence="3" key="1">
    <citation type="submission" date="2022-10" db="EMBL/GenBank/DDBJ databases">
        <title>Tapping the CABI collections for fungal endophytes: first genome assemblies for Collariella, Neodidymelliopsis, Ascochyta clinopodiicola, Didymella pomorum, Didymosphaeria variabile, Neocosmospora piperis and Neocucurbitaria cava.</title>
        <authorList>
            <person name="Hill R."/>
        </authorList>
    </citation>
    <scope>NUCLEOTIDE SEQUENCE</scope>
    <source>
        <strain evidence="3">IMI 360193</strain>
    </source>
</reference>
<evidence type="ECO:0000313" key="3">
    <source>
        <dbReference type="EMBL" id="KAJ4343161.1"/>
    </source>
</evidence>
<evidence type="ECO:0000313" key="4">
    <source>
        <dbReference type="Proteomes" id="UP001140562"/>
    </source>
</evidence>
<keyword evidence="4" id="KW-1185">Reference proteome</keyword>
<feature type="compositionally biased region" description="Polar residues" evidence="1">
    <location>
        <begin position="66"/>
        <end position="83"/>
    </location>
</feature>
<dbReference type="InterPro" id="IPR036028">
    <property type="entry name" value="SH3-like_dom_sf"/>
</dbReference>
<dbReference type="OrthoDB" id="3945490at2759"/>
<feature type="domain" description="Myosin-1 central acidic" evidence="2">
    <location>
        <begin position="84"/>
        <end position="108"/>
    </location>
</feature>
<evidence type="ECO:0000256" key="1">
    <source>
        <dbReference type="SAM" id="MobiDB-lite"/>
    </source>
</evidence>
<comment type="caution">
    <text evidence="3">The sequence shown here is derived from an EMBL/GenBank/DDBJ whole genome shotgun (WGS) entry which is preliminary data.</text>
</comment>
<dbReference type="InterPro" id="IPR054489">
    <property type="entry name" value="Myo1_CA"/>
</dbReference>